<organism evidence="1 2">
    <name type="scientific">Rotaria magnacalcarata</name>
    <dbReference type="NCBI Taxonomy" id="392030"/>
    <lineage>
        <taxon>Eukaryota</taxon>
        <taxon>Metazoa</taxon>
        <taxon>Spiralia</taxon>
        <taxon>Gnathifera</taxon>
        <taxon>Rotifera</taxon>
        <taxon>Eurotatoria</taxon>
        <taxon>Bdelloidea</taxon>
        <taxon>Philodinida</taxon>
        <taxon>Philodinidae</taxon>
        <taxon>Rotaria</taxon>
    </lineage>
</organism>
<gene>
    <name evidence="1" type="ORF">SMN809_LOCUS40403</name>
</gene>
<dbReference type="Proteomes" id="UP000676336">
    <property type="component" value="Unassembled WGS sequence"/>
</dbReference>
<protein>
    <submittedName>
        <fullName evidence="1">Uncharacterized protein</fullName>
    </submittedName>
</protein>
<dbReference type="AlphaFoldDB" id="A0A8S2ZG95"/>
<feature type="non-terminal residue" evidence="1">
    <location>
        <position position="72"/>
    </location>
</feature>
<evidence type="ECO:0000313" key="1">
    <source>
        <dbReference type="EMBL" id="CAF4634109.1"/>
    </source>
</evidence>
<comment type="caution">
    <text evidence="1">The sequence shown here is derived from an EMBL/GenBank/DDBJ whole genome shotgun (WGS) entry which is preliminary data.</text>
</comment>
<dbReference type="EMBL" id="CAJOBI010111247">
    <property type="protein sequence ID" value="CAF4634109.1"/>
    <property type="molecule type" value="Genomic_DNA"/>
</dbReference>
<proteinExistence type="predicted"/>
<accession>A0A8S2ZG95</accession>
<sequence length="72" mass="8173">MQSLKEYTNEPMPNDHGSLDVAYIDETDLERNCSHTKPTCENDQTNATDAPQLDMKNDEIEVTSQTLINEDN</sequence>
<evidence type="ECO:0000313" key="2">
    <source>
        <dbReference type="Proteomes" id="UP000676336"/>
    </source>
</evidence>
<reference evidence="1" key="1">
    <citation type="submission" date="2021-02" db="EMBL/GenBank/DDBJ databases">
        <authorList>
            <person name="Nowell W R."/>
        </authorList>
    </citation>
    <scope>NUCLEOTIDE SEQUENCE</scope>
</reference>
<name>A0A8S2ZG95_9BILA</name>